<dbReference type="GO" id="GO:1901137">
    <property type="term" value="P:carbohydrate derivative biosynthetic process"/>
    <property type="evidence" value="ECO:0007669"/>
    <property type="project" value="UniProtKB-ARBA"/>
</dbReference>
<dbReference type="GO" id="GO:0005886">
    <property type="term" value="C:plasma membrane"/>
    <property type="evidence" value="ECO:0007669"/>
    <property type="project" value="UniProtKB-SubCell"/>
</dbReference>
<dbReference type="CDD" id="cd07984">
    <property type="entry name" value="LPLAT_LABLAT-like"/>
    <property type="match status" value="1"/>
</dbReference>
<dbReference type="EMBL" id="CAFBMC010000072">
    <property type="protein sequence ID" value="CAB4905383.1"/>
    <property type="molecule type" value="Genomic_DNA"/>
</dbReference>
<keyword evidence="6" id="KW-0012">Acyltransferase</keyword>
<gene>
    <name evidence="7" type="ORF">UFOPK3495_01220</name>
    <name evidence="8" type="ORF">UFOPK4237_01061</name>
</gene>
<evidence type="ECO:0000256" key="6">
    <source>
        <dbReference type="ARBA" id="ARBA00023315"/>
    </source>
</evidence>
<keyword evidence="5" id="KW-0472">Membrane</keyword>
<dbReference type="Pfam" id="PF03279">
    <property type="entry name" value="Lip_A_acyltrans"/>
    <property type="match status" value="1"/>
</dbReference>
<protein>
    <submittedName>
        <fullName evidence="8">Unannotated protein</fullName>
    </submittedName>
</protein>
<evidence type="ECO:0000313" key="8">
    <source>
        <dbReference type="EMBL" id="CAB5039885.1"/>
    </source>
</evidence>
<dbReference type="AlphaFoldDB" id="A0A6J7SF53"/>
<keyword evidence="4" id="KW-0808">Transferase</keyword>
<evidence type="ECO:0000256" key="1">
    <source>
        <dbReference type="ARBA" id="ARBA00004533"/>
    </source>
</evidence>
<keyword evidence="2" id="KW-1003">Cell membrane</keyword>
<dbReference type="GO" id="GO:0008610">
    <property type="term" value="P:lipid biosynthetic process"/>
    <property type="evidence" value="ECO:0007669"/>
    <property type="project" value="UniProtKB-ARBA"/>
</dbReference>
<proteinExistence type="predicted"/>
<dbReference type="InterPro" id="IPR004960">
    <property type="entry name" value="LipA_acyltrans"/>
</dbReference>
<dbReference type="PANTHER" id="PTHR30606:SF10">
    <property type="entry name" value="PHOSPHATIDYLINOSITOL MANNOSIDE ACYLTRANSFERASE"/>
    <property type="match status" value="1"/>
</dbReference>
<keyword evidence="3" id="KW-0997">Cell inner membrane</keyword>
<evidence type="ECO:0000256" key="4">
    <source>
        <dbReference type="ARBA" id="ARBA00022679"/>
    </source>
</evidence>
<dbReference type="NCBIfam" id="NF005919">
    <property type="entry name" value="PRK07920.1"/>
    <property type="match status" value="1"/>
</dbReference>
<reference evidence="8" key="1">
    <citation type="submission" date="2020-05" db="EMBL/GenBank/DDBJ databases">
        <authorList>
            <person name="Chiriac C."/>
            <person name="Salcher M."/>
            <person name="Ghai R."/>
            <person name="Kavagutti S V."/>
        </authorList>
    </citation>
    <scope>NUCLEOTIDE SEQUENCE</scope>
</reference>
<sequence length="292" mass="32147">MSDALSEKLTTAAFRAAWLGIRFAPKGIAAVAFVRIADRTYKQNGKGVQQLRANLSQVLPDSSEVELETTVRAGMRSYLRYWLEVFRLPSLSVTDVRTLFVIDNVDMLDEHMALGKGVIMVPGHLANWDLGGAWAADRYDGFTTVAERLKPEALFDQFVKYRQTLGMEVLPLGAPDVIRSLARALKSGRMVALLGDRDIGGKGIAVDFLGAQATIPAGPALLSLMTGAPVLAIGLWYDGEICRGHVYDPILGDEGQDRQQQMLTMTQQLADNLGDAIRKHPQDWHVLQKVWT</sequence>
<dbReference type="GO" id="GO:0016746">
    <property type="term" value="F:acyltransferase activity"/>
    <property type="evidence" value="ECO:0007669"/>
    <property type="project" value="UniProtKB-KW"/>
</dbReference>
<dbReference type="PANTHER" id="PTHR30606">
    <property type="entry name" value="LIPID A BIOSYNTHESIS LAUROYL ACYLTRANSFERASE"/>
    <property type="match status" value="1"/>
</dbReference>
<comment type="subcellular location">
    <subcellularLocation>
        <location evidence="1">Cell inner membrane</location>
    </subcellularLocation>
</comment>
<accession>A0A6J7SF53</accession>
<evidence type="ECO:0000256" key="3">
    <source>
        <dbReference type="ARBA" id="ARBA00022519"/>
    </source>
</evidence>
<organism evidence="8">
    <name type="scientific">freshwater metagenome</name>
    <dbReference type="NCBI Taxonomy" id="449393"/>
    <lineage>
        <taxon>unclassified sequences</taxon>
        <taxon>metagenomes</taxon>
        <taxon>ecological metagenomes</taxon>
    </lineage>
</organism>
<dbReference type="EMBL" id="CAFBPZ010000070">
    <property type="protein sequence ID" value="CAB5039885.1"/>
    <property type="molecule type" value="Genomic_DNA"/>
</dbReference>
<name>A0A6J7SF53_9ZZZZ</name>
<evidence type="ECO:0000313" key="7">
    <source>
        <dbReference type="EMBL" id="CAB4905383.1"/>
    </source>
</evidence>
<evidence type="ECO:0000256" key="2">
    <source>
        <dbReference type="ARBA" id="ARBA00022475"/>
    </source>
</evidence>
<evidence type="ECO:0000256" key="5">
    <source>
        <dbReference type="ARBA" id="ARBA00023136"/>
    </source>
</evidence>